<name>A0A450ZKE1_9GAMM</name>
<feature type="repeat" description="WD" evidence="3">
    <location>
        <begin position="188"/>
        <end position="229"/>
    </location>
</feature>
<accession>A0A450ZKE1</accession>
<feature type="region of interest" description="Disordered" evidence="4">
    <location>
        <begin position="521"/>
        <end position="597"/>
    </location>
</feature>
<evidence type="ECO:0000256" key="1">
    <source>
        <dbReference type="ARBA" id="ARBA00022574"/>
    </source>
</evidence>
<dbReference type="PANTHER" id="PTHR19848:SF8">
    <property type="entry name" value="F-BOX AND WD REPEAT DOMAIN CONTAINING 7"/>
    <property type="match status" value="1"/>
</dbReference>
<dbReference type="Gene3D" id="2.130.10.10">
    <property type="entry name" value="YVTN repeat-like/Quinoprotein amine dehydrogenase"/>
    <property type="match status" value="2"/>
</dbReference>
<feature type="repeat" description="WD" evidence="3">
    <location>
        <begin position="19"/>
        <end position="60"/>
    </location>
</feature>
<evidence type="ECO:0000256" key="3">
    <source>
        <dbReference type="PROSITE-ProRule" id="PRU00221"/>
    </source>
</evidence>
<dbReference type="SUPFAM" id="SSF50978">
    <property type="entry name" value="WD40 repeat-like"/>
    <property type="match status" value="1"/>
</dbReference>
<dbReference type="InterPro" id="IPR020472">
    <property type="entry name" value="WD40_PAC1"/>
</dbReference>
<dbReference type="InterPro" id="IPR019775">
    <property type="entry name" value="WD40_repeat_CS"/>
</dbReference>
<dbReference type="SMART" id="SM00174">
    <property type="entry name" value="RHO"/>
    <property type="match status" value="1"/>
</dbReference>
<dbReference type="InterPro" id="IPR027417">
    <property type="entry name" value="P-loop_NTPase"/>
</dbReference>
<feature type="repeat" description="WD" evidence="3">
    <location>
        <begin position="104"/>
        <end position="136"/>
    </location>
</feature>
<feature type="compositionally biased region" description="Polar residues" evidence="4">
    <location>
        <begin position="554"/>
        <end position="572"/>
    </location>
</feature>
<dbReference type="PROSITE" id="PS00678">
    <property type="entry name" value="WD_REPEATS_1"/>
    <property type="match status" value="1"/>
</dbReference>
<evidence type="ECO:0000256" key="4">
    <source>
        <dbReference type="SAM" id="MobiDB-lite"/>
    </source>
</evidence>
<dbReference type="SMART" id="SM00320">
    <property type="entry name" value="WD40"/>
    <property type="match status" value="6"/>
</dbReference>
<evidence type="ECO:0000256" key="2">
    <source>
        <dbReference type="ARBA" id="ARBA00022737"/>
    </source>
</evidence>
<dbReference type="SUPFAM" id="SSF52540">
    <property type="entry name" value="P-loop containing nucleoside triphosphate hydrolases"/>
    <property type="match status" value="1"/>
</dbReference>
<dbReference type="SMART" id="SM00175">
    <property type="entry name" value="RAB"/>
    <property type="match status" value="1"/>
</dbReference>
<dbReference type="PROSITE" id="PS50294">
    <property type="entry name" value="WD_REPEATS_REGION"/>
    <property type="match status" value="5"/>
</dbReference>
<dbReference type="Pfam" id="PF00400">
    <property type="entry name" value="WD40"/>
    <property type="match status" value="6"/>
</dbReference>
<evidence type="ECO:0000313" key="5">
    <source>
        <dbReference type="EMBL" id="VFK54231.1"/>
    </source>
</evidence>
<dbReference type="PROSITE" id="PS50082">
    <property type="entry name" value="WD_REPEATS_2"/>
    <property type="match status" value="5"/>
</dbReference>
<feature type="repeat" description="WD" evidence="3">
    <location>
        <begin position="230"/>
        <end position="271"/>
    </location>
</feature>
<protein>
    <submittedName>
        <fullName evidence="5">Small GTP-binding protein domain-containing protein</fullName>
    </submittedName>
</protein>
<dbReference type="InterPro" id="IPR015943">
    <property type="entry name" value="WD40/YVTN_repeat-like_dom_sf"/>
</dbReference>
<dbReference type="InterPro" id="IPR036322">
    <property type="entry name" value="WD40_repeat_dom_sf"/>
</dbReference>
<reference evidence="5" key="1">
    <citation type="submission" date="2019-02" db="EMBL/GenBank/DDBJ databases">
        <authorList>
            <person name="Gruber-Vodicka R. H."/>
            <person name="Seah K. B. B."/>
        </authorList>
    </citation>
    <scope>NUCLEOTIDE SEQUENCE</scope>
    <source>
        <strain evidence="5">BECK_BZ126</strain>
    </source>
</reference>
<dbReference type="EMBL" id="CAADFW010000004">
    <property type="protein sequence ID" value="VFK54231.1"/>
    <property type="molecule type" value="Genomic_DNA"/>
</dbReference>
<keyword evidence="2" id="KW-0677">Repeat</keyword>
<dbReference type="PRINTS" id="PR00449">
    <property type="entry name" value="RASTRNSFRMNG"/>
</dbReference>
<dbReference type="PRINTS" id="PR00320">
    <property type="entry name" value="GPROTEINBRPT"/>
</dbReference>
<dbReference type="CDD" id="cd00200">
    <property type="entry name" value="WD40"/>
    <property type="match status" value="1"/>
</dbReference>
<dbReference type="InterPro" id="IPR001806">
    <property type="entry name" value="Small_GTPase"/>
</dbReference>
<dbReference type="PROSITE" id="PS51419">
    <property type="entry name" value="RAB"/>
    <property type="match status" value="1"/>
</dbReference>
<dbReference type="Pfam" id="PF00071">
    <property type="entry name" value="Ras"/>
    <property type="match status" value="1"/>
</dbReference>
<dbReference type="Gene3D" id="3.40.50.300">
    <property type="entry name" value="P-loop containing nucleotide triphosphate hydrolases"/>
    <property type="match status" value="1"/>
</dbReference>
<dbReference type="GO" id="GO:0003924">
    <property type="term" value="F:GTPase activity"/>
    <property type="evidence" value="ECO:0007669"/>
    <property type="project" value="InterPro"/>
</dbReference>
<organism evidence="5">
    <name type="scientific">Candidatus Kentrum sp. TC</name>
    <dbReference type="NCBI Taxonomy" id="2126339"/>
    <lineage>
        <taxon>Bacteria</taxon>
        <taxon>Pseudomonadati</taxon>
        <taxon>Pseudomonadota</taxon>
        <taxon>Gammaproteobacteria</taxon>
        <taxon>Candidatus Kentrum</taxon>
    </lineage>
</organism>
<feature type="repeat" description="WD" evidence="3">
    <location>
        <begin position="146"/>
        <end position="187"/>
    </location>
</feature>
<dbReference type="AlphaFoldDB" id="A0A450ZKE1"/>
<keyword evidence="1 3" id="KW-0853">WD repeat</keyword>
<sequence length="1059" mass="117395">MTKQPEISPHPALKLRHTLRGHGSAVYRMALSSDGRILASPSQDRTVRLWNTESGRLVRTLRHGGSLVCVAWSPDGKRFASGGGYDDKQVTLWDAAAGKRIRVLGEHDEIVTGVAWSPDGGRLASCSHDKTIRLWDPAGRRAPRICRGHAASVQGIAWSPGGGQLCSASWDDPLRLWDPKTGESRRTLQGHNSLIHCVAWSPDGRTIASGSDDRTVRLWDAETGRQTMVLEGHTNWVLSVAFLDAGRLLAALGRDGRLLLWRIDDWAQVLRVDGIGESSVFTNLAAHPTLPIMAALGDYYHEIKIWEIDFERLRGAETTAQTTIYVNAKAVLLGDSGVGKSGLGIRIAEKEFRRTSSTHGAQFWHFPTDRLPGLPDGVQAELTLWDLAGQPEYRLTHQLFLDDVDAALLLFDCADPHDPFRGVPYWAKVLKKHAPEHAQRFLVSSRYDVSPVTVDRREIDHFLGLHGLDGHYATSAATGEGVAELFGRLLAAIPWAELPRTSTPKLFQAIRTFLLEEKQRIRAPARRGSGEGDSQPANADSRPAGAKEQLIGANEQSPSVDSQPGDTGSQFTDVRPQSMDVNTQSGEESPRRSPGSLLPMDALRRVLQERFPEGKATQAEIDTVIGLLQSRGLVHRLKSPSGEDQILLRPECINQYGASIIQAARNHPQGIGAVTERDVLIGNIPFSGFARLPAAEERIVLEATVELLLGHDLGFREMGYLVFPSQIHVTRVPSPAIEGKPPPRAEVAYRFSGAIETIYASLVVRLSYAEHFRREDQWRYAVEFSRAGNRLGFSMAQVEEGAGEIEIWFEPNVTEFDRVTFIRFITDHLRTKGIDIQGQIRLYCPNCDEEVKNRAAIERCLADGKLAIPCQFCDTEIVIPAGVEEHCRRKPALGETQRELKDTVERRRNTEISAFRHDRQNYLDNLSPSSVVKNNQYSKKIEKISTSEMDAKLKGLRKMDTELFNKIVAAARTARAQQVYVSSPSKQLFSNDGILKAEYLIVAEYISRADSEELAQLIKSKEPVSYATPELVEKYWLQKLGDIAGKDGVIVKIDLSGIG</sequence>
<dbReference type="InterPro" id="IPR001680">
    <property type="entry name" value="WD40_rpt"/>
</dbReference>
<gene>
    <name evidence="5" type="ORF">BECKTC1821F_GA0114240_100475</name>
</gene>
<proteinExistence type="predicted"/>
<dbReference type="PANTHER" id="PTHR19848">
    <property type="entry name" value="WD40 REPEAT PROTEIN"/>
    <property type="match status" value="1"/>
</dbReference>
<dbReference type="GO" id="GO:0005525">
    <property type="term" value="F:GTP binding"/>
    <property type="evidence" value="ECO:0007669"/>
    <property type="project" value="InterPro"/>
</dbReference>